<accession>A0ACB8QB21</accession>
<organism evidence="1 2">
    <name type="scientific">Vararia minispora EC-137</name>
    <dbReference type="NCBI Taxonomy" id="1314806"/>
    <lineage>
        <taxon>Eukaryota</taxon>
        <taxon>Fungi</taxon>
        <taxon>Dikarya</taxon>
        <taxon>Basidiomycota</taxon>
        <taxon>Agaricomycotina</taxon>
        <taxon>Agaricomycetes</taxon>
        <taxon>Russulales</taxon>
        <taxon>Lachnocladiaceae</taxon>
        <taxon>Vararia</taxon>
    </lineage>
</organism>
<comment type="caution">
    <text evidence="1">The sequence shown here is derived from an EMBL/GenBank/DDBJ whole genome shotgun (WGS) entry which is preliminary data.</text>
</comment>
<reference evidence="1" key="1">
    <citation type="submission" date="2021-02" db="EMBL/GenBank/DDBJ databases">
        <authorList>
            <consortium name="DOE Joint Genome Institute"/>
            <person name="Ahrendt S."/>
            <person name="Looney B.P."/>
            <person name="Miyauchi S."/>
            <person name="Morin E."/>
            <person name="Drula E."/>
            <person name="Courty P.E."/>
            <person name="Chicoki N."/>
            <person name="Fauchery L."/>
            <person name="Kohler A."/>
            <person name="Kuo A."/>
            <person name="Labutti K."/>
            <person name="Pangilinan J."/>
            <person name="Lipzen A."/>
            <person name="Riley R."/>
            <person name="Andreopoulos W."/>
            <person name="He G."/>
            <person name="Johnson J."/>
            <person name="Barry K.W."/>
            <person name="Grigoriev I.V."/>
            <person name="Nagy L."/>
            <person name="Hibbett D."/>
            <person name="Henrissat B."/>
            <person name="Matheny P.B."/>
            <person name="Labbe J."/>
            <person name="Martin F."/>
        </authorList>
    </citation>
    <scope>NUCLEOTIDE SEQUENCE</scope>
    <source>
        <strain evidence="1">EC-137</strain>
    </source>
</reference>
<sequence>MVDETVEQTDNIAEWVNDDVDDTLPKTFDELEVLANEGTKRARKAGAYREEALFASLRNLYHLAPRLGRGRAALRVANRICRGPAYARVLCAQARYFEANGMLQASRQGKHLEKRGLLTDEGLLLGIRRFLRTQAAGKVNPLLLMRHINEHILPSLQGIHKARVGETWARSTLLSMGYRRKKHSKGVYFDGHERADVKKRRVEFLNEIEGVKRFRATYDGPEMSETLPILGDGEQEHIFIYQDEAAFHANDAQNVNYWLKEGQQVLKKKGRGRLIMVSGYICERFGNLALPENMVANNAKLPLSERLEVTDARVIIYPSSKAGGDAYWNREQMITQTALKIARVLFPQCVIHWIFDNSSCHNCMDEDALTPSKMNVHPGGTNPPSLHETIIPANNPFGKGGQPQAFLFPTSLAADHPYKGFEGKPKGMAVILEERGYLMRHAGEQRKKNGYQYYHVHGPSKGKRIVGDCQRCKDRKSRKDKLTERDGVPVGTNLDAVDSEDSEPEDNTSLLTDCCMRRMLSLQDDFQGQKSMLEKVIEEAGDICHFLPKFHPEINPKEYYWGWTKRYFRERSTGQFKHAQKLLKEALDACPLITIRRFFRRVERYMSVYQLGATGVAAEFAVKKYKSHRGVSQRDLDGAEEERRAREAKLVVV</sequence>
<dbReference type="Proteomes" id="UP000814128">
    <property type="component" value="Unassembled WGS sequence"/>
</dbReference>
<dbReference type="EMBL" id="MU273705">
    <property type="protein sequence ID" value="KAI0029008.1"/>
    <property type="molecule type" value="Genomic_DNA"/>
</dbReference>
<evidence type="ECO:0000313" key="1">
    <source>
        <dbReference type="EMBL" id="KAI0029008.1"/>
    </source>
</evidence>
<reference evidence="1" key="2">
    <citation type="journal article" date="2022" name="New Phytol.">
        <title>Evolutionary transition to the ectomycorrhizal habit in the genomes of a hyperdiverse lineage of mushroom-forming fungi.</title>
        <authorList>
            <person name="Looney B."/>
            <person name="Miyauchi S."/>
            <person name="Morin E."/>
            <person name="Drula E."/>
            <person name="Courty P.E."/>
            <person name="Kohler A."/>
            <person name="Kuo A."/>
            <person name="LaButti K."/>
            <person name="Pangilinan J."/>
            <person name="Lipzen A."/>
            <person name="Riley R."/>
            <person name="Andreopoulos W."/>
            <person name="He G."/>
            <person name="Johnson J."/>
            <person name="Nolan M."/>
            <person name="Tritt A."/>
            <person name="Barry K.W."/>
            <person name="Grigoriev I.V."/>
            <person name="Nagy L.G."/>
            <person name="Hibbett D."/>
            <person name="Henrissat B."/>
            <person name="Matheny P.B."/>
            <person name="Labbe J."/>
            <person name="Martin F.M."/>
        </authorList>
    </citation>
    <scope>NUCLEOTIDE SEQUENCE</scope>
    <source>
        <strain evidence="1">EC-137</strain>
    </source>
</reference>
<gene>
    <name evidence="1" type="ORF">K488DRAFT_57317</name>
</gene>
<protein>
    <submittedName>
        <fullName evidence="1">Uncharacterized protein</fullName>
    </submittedName>
</protein>
<name>A0ACB8QB21_9AGAM</name>
<evidence type="ECO:0000313" key="2">
    <source>
        <dbReference type="Proteomes" id="UP000814128"/>
    </source>
</evidence>
<proteinExistence type="predicted"/>
<keyword evidence="2" id="KW-1185">Reference proteome</keyword>